<dbReference type="CDD" id="cd05009">
    <property type="entry name" value="SIS_GlmS_GlmD_2"/>
    <property type="match status" value="1"/>
</dbReference>
<dbReference type="GO" id="GO:0097367">
    <property type="term" value="F:carbohydrate derivative binding"/>
    <property type="evidence" value="ECO:0007669"/>
    <property type="project" value="InterPro"/>
</dbReference>
<dbReference type="PANTHER" id="PTHR10937:SF0">
    <property type="entry name" value="GLUTAMINE--FRUCTOSE-6-PHOSPHATE TRANSAMINASE (ISOMERIZING)"/>
    <property type="match status" value="1"/>
</dbReference>
<sequence length="611" mass="66603">MCGIVGYVGEQACSDILLSGLRRLEYRGYDSAGIAIADDAGQVQICRAEGKLARLEAAYHREPFEGTIGLGHTRWATHGRPTELNAHPHRAGQVVVAHNGIIENYMELKEELRARGREFSSETDTEVVAHLIDDALEQGAESLHQATCQALERIEGSYALLVMLSDNPEELVVARFASPMVVASGPGGAFAASDVPAVLSHTREFVFLEDGDTAVLSRQGLQIFDSACASVERPVKRISWDPISAEKQGYKHFMLKEIFEQPARIIDTLRGRVSVERGEVNLPELGLDEASVQAIDKLVFVACGTSYFAAQVGRYMIEQHARIPVEVELASEFRYRDPIVSNNTVVIGVSQSGETADTLAALREARALGARTLCICNVIESTIARESDGVLYTHAGPEIGVASTKAFTTQLAAMGMLAICLGQLRGALGEEQARELIEALRQVPAEMEVMLRDMAPYETIARQFSRSHSFLYLGRGNQFPIAAEGALKLKEISYIHAEGYAAGEMKHGPIALIDKQLPVVVLCPRNRVYEKTASNLEEVRARGGRIIAIGNQDDSRLEAFADVVIGLPEVPEFVQPLISVVAVQLIAYHIADFKGTDVDQPRNLAKSVTVE</sequence>
<dbReference type="InterPro" id="IPR047084">
    <property type="entry name" value="GFAT_N"/>
</dbReference>
<comment type="function">
    <text evidence="10">Catalyzes the first step in hexosamine metabolism, converting fructose-6P into glucosamine-6P using glutamine as a nitrogen source.</text>
</comment>
<name>A0A328C923_9DELT</name>
<feature type="initiator methionine" description="Removed" evidence="10">
    <location>
        <position position="1"/>
    </location>
</feature>
<feature type="active site" description="For Fru-6P isomerization activity" evidence="10">
    <location>
        <position position="606"/>
    </location>
</feature>
<dbReference type="AlphaFoldDB" id="A0A328C923"/>
<dbReference type="HAMAP" id="MF_00164">
    <property type="entry name" value="GlmS"/>
    <property type="match status" value="1"/>
</dbReference>
<evidence type="ECO:0000256" key="8">
    <source>
        <dbReference type="ARBA" id="ARBA00022737"/>
    </source>
</evidence>
<reference evidence="13 14" key="1">
    <citation type="submission" date="2018-05" db="EMBL/GenBank/DDBJ databases">
        <title>Lujinxingia marina gen. nov. sp. nov., a new facultative anaerobic member of the class Deltaproteobacteria, and proposal of Lujinxingaceae fam. nov.</title>
        <authorList>
            <person name="Li C.-M."/>
        </authorList>
    </citation>
    <scope>NUCLEOTIDE SEQUENCE [LARGE SCALE GENOMIC DNA]</scope>
    <source>
        <strain evidence="13 14">B210</strain>
    </source>
</reference>
<dbReference type="Proteomes" id="UP000249169">
    <property type="component" value="Unassembled WGS sequence"/>
</dbReference>
<keyword evidence="6 10" id="KW-0032">Aminotransferase</keyword>
<dbReference type="SUPFAM" id="SSF53697">
    <property type="entry name" value="SIS domain"/>
    <property type="match status" value="1"/>
</dbReference>
<evidence type="ECO:0000256" key="4">
    <source>
        <dbReference type="ARBA" id="ARBA00016090"/>
    </source>
</evidence>
<comment type="caution">
    <text evidence="13">The sequence shown here is derived from an EMBL/GenBank/DDBJ whole genome shotgun (WGS) entry which is preliminary data.</text>
</comment>
<dbReference type="FunFam" id="3.60.20.10:FF:000006">
    <property type="entry name" value="Glutamine--fructose-6-phosphate aminotransferase [isomerizing]"/>
    <property type="match status" value="1"/>
</dbReference>
<dbReference type="EC" id="2.6.1.16" evidence="3 10"/>
<evidence type="ECO:0000256" key="2">
    <source>
        <dbReference type="ARBA" id="ARBA00004496"/>
    </source>
</evidence>
<dbReference type="InterPro" id="IPR001347">
    <property type="entry name" value="SIS_dom"/>
</dbReference>
<gene>
    <name evidence="10 13" type="primary">glmS</name>
    <name evidence="13" type="ORF">DL240_06700</name>
</gene>
<dbReference type="CDD" id="cd00714">
    <property type="entry name" value="GFAT"/>
    <property type="match status" value="1"/>
</dbReference>
<dbReference type="NCBIfam" id="NF001484">
    <property type="entry name" value="PRK00331.1"/>
    <property type="match status" value="1"/>
</dbReference>
<dbReference type="Pfam" id="PF13522">
    <property type="entry name" value="GATase_6"/>
    <property type="match status" value="1"/>
</dbReference>
<evidence type="ECO:0000259" key="12">
    <source>
        <dbReference type="PROSITE" id="PS51464"/>
    </source>
</evidence>
<evidence type="ECO:0000256" key="10">
    <source>
        <dbReference type="HAMAP-Rule" id="MF_00164"/>
    </source>
</evidence>
<feature type="domain" description="Glutamine amidotransferase type-2" evidence="11">
    <location>
        <begin position="2"/>
        <end position="219"/>
    </location>
</feature>
<dbReference type="InterPro" id="IPR035466">
    <property type="entry name" value="GlmS/AgaS_SIS"/>
</dbReference>
<dbReference type="OrthoDB" id="9761808at2"/>
<keyword evidence="5 10" id="KW-0963">Cytoplasm</keyword>
<dbReference type="RefSeq" id="WP_111729094.1">
    <property type="nucleotide sequence ID" value="NZ_QHKO01000002.1"/>
</dbReference>
<feature type="domain" description="SIS" evidence="12">
    <location>
        <begin position="460"/>
        <end position="601"/>
    </location>
</feature>
<keyword evidence="8" id="KW-0677">Repeat</keyword>
<evidence type="ECO:0000256" key="5">
    <source>
        <dbReference type="ARBA" id="ARBA00022490"/>
    </source>
</evidence>
<dbReference type="GO" id="GO:0006002">
    <property type="term" value="P:fructose 6-phosphate metabolic process"/>
    <property type="evidence" value="ECO:0007669"/>
    <property type="project" value="TreeGrafter"/>
</dbReference>
<protein>
    <recommendedName>
        <fullName evidence="4 10">Glutamine--fructose-6-phosphate aminotransferase [isomerizing]</fullName>
        <ecNumber evidence="3 10">2.6.1.16</ecNumber>
    </recommendedName>
    <alternativeName>
        <fullName evidence="10">D-fructose-6-phosphate amidotransferase</fullName>
    </alternativeName>
    <alternativeName>
        <fullName evidence="10">GFAT</fullName>
    </alternativeName>
    <alternativeName>
        <fullName evidence="10">Glucosamine-6-phosphate synthase</fullName>
    </alternativeName>
    <alternativeName>
        <fullName evidence="10">Hexosephosphate aminotransferase</fullName>
    </alternativeName>
    <alternativeName>
        <fullName evidence="10">L-glutamine--D-fructose-6-phosphate amidotransferase</fullName>
    </alternativeName>
</protein>
<dbReference type="InterPro" id="IPR005855">
    <property type="entry name" value="GFAT"/>
</dbReference>
<dbReference type="PROSITE" id="PS51278">
    <property type="entry name" value="GATASE_TYPE_2"/>
    <property type="match status" value="1"/>
</dbReference>
<organism evidence="13 14">
    <name type="scientific">Lujinxingia litoralis</name>
    <dbReference type="NCBI Taxonomy" id="2211119"/>
    <lineage>
        <taxon>Bacteria</taxon>
        <taxon>Deltaproteobacteria</taxon>
        <taxon>Bradymonadales</taxon>
        <taxon>Lujinxingiaceae</taxon>
        <taxon>Lujinxingia</taxon>
    </lineage>
</organism>
<dbReference type="PANTHER" id="PTHR10937">
    <property type="entry name" value="GLUCOSAMINE--FRUCTOSE-6-PHOSPHATE AMINOTRANSFERASE, ISOMERIZING"/>
    <property type="match status" value="1"/>
</dbReference>
<dbReference type="GO" id="GO:0006047">
    <property type="term" value="P:UDP-N-acetylglucosamine metabolic process"/>
    <property type="evidence" value="ECO:0007669"/>
    <property type="project" value="TreeGrafter"/>
</dbReference>
<feature type="domain" description="SIS" evidence="12">
    <location>
        <begin position="287"/>
        <end position="427"/>
    </location>
</feature>
<dbReference type="FunFam" id="3.40.50.10490:FF:000002">
    <property type="entry name" value="Glutamine--fructose-6-phosphate aminotransferase [isomerizing]"/>
    <property type="match status" value="1"/>
</dbReference>
<evidence type="ECO:0000259" key="11">
    <source>
        <dbReference type="PROSITE" id="PS51278"/>
    </source>
</evidence>
<dbReference type="EMBL" id="QHKO01000002">
    <property type="protein sequence ID" value="RAL23836.1"/>
    <property type="molecule type" value="Genomic_DNA"/>
</dbReference>
<dbReference type="NCBIfam" id="TIGR01135">
    <property type="entry name" value="glmS"/>
    <property type="match status" value="1"/>
</dbReference>
<dbReference type="GO" id="GO:0046349">
    <property type="term" value="P:amino sugar biosynthetic process"/>
    <property type="evidence" value="ECO:0007669"/>
    <property type="project" value="UniProtKB-ARBA"/>
</dbReference>
<dbReference type="Gene3D" id="3.60.20.10">
    <property type="entry name" value="Glutamine Phosphoribosylpyrophosphate, subunit 1, domain 1"/>
    <property type="match status" value="1"/>
</dbReference>
<keyword evidence="7 10" id="KW-0808">Transferase</keyword>
<evidence type="ECO:0000256" key="3">
    <source>
        <dbReference type="ARBA" id="ARBA00012916"/>
    </source>
</evidence>
<dbReference type="Gene3D" id="3.40.50.10490">
    <property type="entry name" value="Glucose-6-phosphate isomerase like protein, domain 1"/>
    <property type="match status" value="2"/>
</dbReference>
<dbReference type="GO" id="GO:0006487">
    <property type="term" value="P:protein N-linked glycosylation"/>
    <property type="evidence" value="ECO:0007669"/>
    <property type="project" value="TreeGrafter"/>
</dbReference>
<dbReference type="InterPro" id="IPR035490">
    <property type="entry name" value="GlmS/FrlB_SIS"/>
</dbReference>
<dbReference type="InterPro" id="IPR046348">
    <property type="entry name" value="SIS_dom_sf"/>
</dbReference>
<dbReference type="GO" id="GO:0005975">
    <property type="term" value="P:carbohydrate metabolic process"/>
    <property type="evidence" value="ECO:0007669"/>
    <property type="project" value="UniProtKB-UniRule"/>
</dbReference>
<dbReference type="InterPro" id="IPR029055">
    <property type="entry name" value="Ntn_hydrolases_N"/>
</dbReference>
<dbReference type="GO" id="GO:0004360">
    <property type="term" value="F:glutamine-fructose-6-phosphate transaminase (isomerizing) activity"/>
    <property type="evidence" value="ECO:0007669"/>
    <property type="project" value="UniProtKB-UniRule"/>
</dbReference>
<keyword evidence="14" id="KW-1185">Reference proteome</keyword>
<keyword evidence="9" id="KW-0315">Glutamine amidotransferase</keyword>
<evidence type="ECO:0000313" key="14">
    <source>
        <dbReference type="Proteomes" id="UP000249169"/>
    </source>
</evidence>
<proteinExistence type="inferred from homology"/>
<dbReference type="InterPro" id="IPR017932">
    <property type="entry name" value="GATase_2_dom"/>
</dbReference>
<evidence type="ECO:0000256" key="6">
    <source>
        <dbReference type="ARBA" id="ARBA00022576"/>
    </source>
</evidence>
<comment type="catalytic activity">
    <reaction evidence="1 10">
        <text>D-fructose 6-phosphate + L-glutamine = D-glucosamine 6-phosphate + L-glutamate</text>
        <dbReference type="Rhea" id="RHEA:13237"/>
        <dbReference type="ChEBI" id="CHEBI:29985"/>
        <dbReference type="ChEBI" id="CHEBI:58359"/>
        <dbReference type="ChEBI" id="CHEBI:58725"/>
        <dbReference type="ChEBI" id="CHEBI:61527"/>
        <dbReference type="EC" id="2.6.1.16"/>
    </reaction>
</comment>
<evidence type="ECO:0000256" key="9">
    <source>
        <dbReference type="ARBA" id="ARBA00022962"/>
    </source>
</evidence>
<dbReference type="FunFam" id="3.40.50.10490:FF:000001">
    <property type="entry name" value="Glutamine--fructose-6-phosphate aminotransferase [isomerizing]"/>
    <property type="match status" value="1"/>
</dbReference>
<comment type="subcellular location">
    <subcellularLocation>
        <location evidence="2 10">Cytoplasm</location>
    </subcellularLocation>
</comment>
<dbReference type="Pfam" id="PF01380">
    <property type="entry name" value="SIS"/>
    <property type="match status" value="2"/>
</dbReference>
<evidence type="ECO:0000256" key="7">
    <source>
        <dbReference type="ARBA" id="ARBA00022679"/>
    </source>
</evidence>
<dbReference type="CDD" id="cd05008">
    <property type="entry name" value="SIS_GlmS_GlmD_1"/>
    <property type="match status" value="1"/>
</dbReference>
<feature type="active site" description="Nucleophile; for GATase activity" evidence="10">
    <location>
        <position position="2"/>
    </location>
</feature>
<dbReference type="PROSITE" id="PS51464">
    <property type="entry name" value="SIS"/>
    <property type="match status" value="2"/>
</dbReference>
<accession>A0A328C923</accession>
<dbReference type="GO" id="GO:0005829">
    <property type="term" value="C:cytosol"/>
    <property type="evidence" value="ECO:0007669"/>
    <property type="project" value="TreeGrafter"/>
</dbReference>
<evidence type="ECO:0000313" key="13">
    <source>
        <dbReference type="EMBL" id="RAL23836.1"/>
    </source>
</evidence>
<comment type="subunit">
    <text evidence="10">Homodimer.</text>
</comment>
<dbReference type="SUPFAM" id="SSF56235">
    <property type="entry name" value="N-terminal nucleophile aminohydrolases (Ntn hydrolases)"/>
    <property type="match status" value="1"/>
</dbReference>
<evidence type="ECO:0000256" key="1">
    <source>
        <dbReference type="ARBA" id="ARBA00001031"/>
    </source>
</evidence>